<keyword evidence="2" id="KW-0347">Helicase</keyword>
<dbReference type="Pfam" id="PF13749">
    <property type="entry name" value="HATPase_c_4"/>
    <property type="match status" value="1"/>
</dbReference>
<dbReference type="GO" id="GO:0004386">
    <property type="term" value="F:helicase activity"/>
    <property type="evidence" value="ECO:0007669"/>
    <property type="project" value="UniProtKB-KW"/>
</dbReference>
<dbReference type="InterPro" id="IPR038461">
    <property type="entry name" value="Schlafen_AlbA_2_dom_sf"/>
</dbReference>
<dbReference type="Proteomes" id="UP000503162">
    <property type="component" value="Chromosome"/>
</dbReference>
<sequence>METTELIDLLSRGEDSRQQFKTDINNADALAAEIVAFSNTAGGRIFIGVNDDGSVRGLSGADVARLNMLIANVASQVVRPAVNPLTENVPHPAGTVLVLSIAEGVNKPYMDKNGAIWVKNGSDKRRATSREELQRLFQQAGLVHADETPVAGLSAGDVDMPYFETFFEQQFGEPLAQHNQPLPQLLTNMNLMNQGQLNVAGGLLFAKSPHYALPAFVVKAVAFVGTQIEDERYIDSRDIVGKLADVFQQTLGFIVANTRAAQGEQGFNSQGQPEIPRIVWEELVANALIHRDYFVSAPIRVLVFADRVEIISPGHLPNNLTIENIKAGNSNMRNPILASFAAKLLPYRGLGSGLLRSLRAWPQIELIDDRSANLFKAIVARPSLLEPAGSS</sequence>
<gene>
    <name evidence="2" type="ORF">G9Q37_07195</name>
</gene>
<dbReference type="EMBL" id="CP049989">
    <property type="protein sequence ID" value="QIM51941.1"/>
    <property type="molecule type" value="Genomic_DNA"/>
</dbReference>
<dbReference type="AlphaFoldDB" id="A0A6G8IFQ3"/>
<dbReference type="InterPro" id="IPR007421">
    <property type="entry name" value="Schlafen_AlbA_2_dom"/>
</dbReference>
<accession>A0A6G8IFQ3</accession>
<dbReference type="RefSeq" id="WP_166226536.1">
    <property type="nucleotide sequence ID" value="NZ_CP049989.1"/>
</dbReference>
<proteinExistence type="predicted"/>
<dbReference type="InterPro" id="IPR038475">
    <property type="entry name" value="RecG_C_sf"/>
</dbReference>
<dbReference type="PANTHER" id="PTHR30595">
    <property type="entry name" value="GLPR-RELATED TRANSCRIPTIONAL REPRESSOR"/>
    <property type="match status" value="1"/>
</dbReference>
<feature type="domain" description="Schlafen AlbA-2" evidence="1">
    <location>
        <begin position="14"/>
        <end position="127"/>
    </location>
</feature>
<reference evidence="2 3" key="1">
    <citation type="submission" date="2020-03" db="EMBL/GenBank/DDBJ databases">
        <title>Hydrogenophaga sp. nov. isolated from cyanobacterial mat.</title>
        <authorList>
            <person name="Thorat V."/>
            <person name="Kirdat K."/>
            <person name="Tiwarekar B."/>
            <person name="Costa E.D."/>
            <person name="Yadav A."/>
        </authorList>
    </citation>
    <scope>NUCLEOTIDE SEQUENCE [LARGE SCALE GENOMIC DNA]</scope>
    <source>
        <strain evidence="2 3">BA0156</strain>
    </source>
</reference>
<evidence type="ECO:0000313" key="3">
    <source>
        <dbReference type="Proteomes" id="UP000503162"/>
    </source>
</evidence>
<dbReference type="PANTHER" id="PTHR30595:SF6">
    <property type="entry name" value="SCHLAFEN ALBA-2 DOMAIN-CONTAINING PROTEIN"/>
    <property type="match status" value="1"/>
</dbReference>
<keyword evidence="2" id="KW-0378">Hydrolase</keyword>
<keyword evidence="2" id="KW-0547">Nucleotide-binding</keyword>
<dbReference type="Gene3D" id="3.30.565.60">
    <property type="match status" value="1"/>
</dbReference>
<name>A0A6G8IFQ3_9BURK</name>
<dbReference type="Gene3D" id="3.30.950.30">
    <property type="entry name" value="Schlafen, AAA domain"/>
    <property type="match status" value="1"/>
</dbReference>
<organism evidence="2 3">
    <name type="scientific">Hydrogenophaga crocea</name>
    <dbReference type="NCBI Taxonomy" id="2716225"/>
    <lineage>
        <taxon>Bacteria</taxon>
        <taxon>Pseudomonadati</taxon>
        <taxon>Pseudomonadota</taxon>
        <taxon>Betaproteobacteria</taxon>
        <taxon>Burkholderiales</taxon>
        <taxon>Comamonadaceae</taxon>
        <taxon>Hydrogenophaga</taxon>
    </lineage>
</organism>
<evidence type="ECO:0000259" key="1">
    <source>
        <dbReference type="Pfam" id="PF04326"/>
    </source>
</evidence>
<protein>
    <submittedName>
        <fullName evidence="2">ATP-dependent DNA helicase RecG</fullName>
    </submittedName>
</protein>
<evidence type="ECO:0000313" key="2">
    <source>
        <dbReference type="EMBL" id="QIM51941.1"/>
    </source>
</evidence>
<keyword evidence="3" id="KW-1185">Reference proteome</keyword>
<keyword evidence="2" id="KW-0067">ATP-binding</keyword>
<dbReference type="Pfam" id="PF04326">
    <property type="entry name" value="SLFN_AlbA_2"/>
    <property type="match status" value="1"/>
</dbReference>
<dbReference type="KEGG" id="hcz:G9Q37_07195"/>